<protein>
    <submittedName>
        <fullName evidence="2">Uncharacterized protein</fullName>
    </submittedName>
</protein>
<keyword evidence="1" id="KW-0812">Transmembrane</keyword>
<sequence>MALERNSKGTSVAAATLLWPWTTSLAAGVIGGAGFALMNLSINIFAVGLGSLAAGAFWFALVGGAVAAARKSGDRRALRQVGRNPWGFAMVPALIGGGGVALFNLLMLNIAGAIFGGLGAAAMIFVVVGVVAAVAGGGKR</sequence>
<organism evidence="2 3">
    <name type="scientific">Allonocardiopsis opalescens</name>
    <dbReference type="NCBI Taxonomy" id="1144618"/>
    <lineage>
        <taxon>Bacteria</taxon>
        <taxon>Bacillati</taxon>
        <taxon>Actinomycetota</taxon>
        <taxon>Actinomycetes</taxon>
        <taxon>Streptosporangiales</taxon>
        <taxon>Allonocardiopsis</taxon>
    </lineage>
</organism>
<dbReference type="EMBL" id="PVZC01000003">
    <property type="protein sequence ID" value="PRX99778.1"/>
    <property type="molecule type" value="Genomic_DNA"/>
</dbReference>
<evidence type="ECO:0000313" key="2">
    <source>
        <dbReference type="EMBL" id="PRX99778.1"/>
    </source>
</evidence>
<accession>A0A2T0Q7I6</accession>
<comment type="caution">
    <text evidence="2">The sequence shown here is derived from an EMBL/GenBank/DDBJ whole genome shotgun (WGS) entry which is preliminary data.</text>
</comment>
<dbReference type="OrthoDB" id="3431895at2"/>
<reference evidence="2 3" key="1">
    <citation type="submission" date="2018-03" db="EMBL/GenBank/DDBJ databases">
        <title>Genomic Encyclopedia of Archaeal and Bacterial Type Strains, Phase II (KMG-II): from individual species to whole genera.</title>
        <authorList>
            <person name="Goeker M."/>
        </authorList>
    </citation>
    <scope>NUCLEOTIDE SEQUENCE [LARGE SCALE GENOMIC DNA]</scope>
    <source>
        <strain evidence="2 3">DSM 45601</strain>
    </source>
</reference>
<feature type="transmembrane region" description="Helical" evidence="1">
    <location>
        <begin position="113"/>
        <end position="135"/>
    </location>
</feature>
<dbReference type="RefSeq" id="WP_106244680.1">
    <property type="nucleotide sequence ID" value="NZ_PVZC01000003.1"/>
</dbReference>
<evidence type="ECO:0000256" key="1">
    <source>
        <dbReference type="SAM" id="Phobius"/>
    </source>
</evidence>
<gene>
    <name evidence="2" type="ORF">CLV72_103384</name>
</gene>
<proteinExistence type="predicted"/>
<feature type="transmembrane region" description="Helical" evidence="1">
    <location>
        <begin position="86"/>
        <end position="107"/>
    </location>
</feature>
<evidence type="ECO:0000313" key="3">
    <source>
        <dbReference type="Proteomes" id="UP000237846"/>
    </source>
</evidence>
<keyword evidence="1" id="KW-0472">Membrane</keyword>
<dbReference type="Proteomes" id="UP000237846">
    <property type="component" value="Unassembled WGS sequence"/>
</dbReference>
<dbReference type="AlphaFoldDB" id="A0A2T0Q7I6"/>
<keyword evidence="1" id="KW-1133">Transmembrane helix</keyword>
<keyword evidence="3" id="KW-1185">Reference proteome</keyword>
<feature type="transmembrane region" description="Helical" evidence="1">
    <location>
        <begin position="42"/>
        <end position="66"/>
    </location>
</feature>
<name>A0A2T0Q7I6_9ACTN</name>